<dbReference type="InterPro" id="IPR036249">
    <property type="entry name" value="Thioredoxin-like_sf"/>
</dbReference>
<sequence>MKVLTIHDLKTIRKRAEGTLLLREESNEAVTEQCCGLALGTEHLQILICGGTGCKASDSHIIAERLQQALEKNNIADKVDIITTGCFGFCEKGPIVKIIPDNTFYTQVVPDDANEIVGEHIIGGRKIERLLYIDPKTEKTVSDSKHMDFYRKQMRIALRNCGFIDPENIEEYIALDGYMALADSLLHKKPEEVIDVIKRSGLRGRGGGGFPTGKKWEFAHKQQADMKYVVCNADEGDPGAFMDRSIMEGDPHSIVEAMAVCGYSIASPKGLVYIRAEYPLAIQRLKIAIAQAREYGLLGKNIFGTDFSFDIEIRYGAGAFVCGEETALIHSMEGKRGEPTLKPPFPAEAGYLGKPTNVNNVETLANIPIILTKGAEWFASIGTERSKGTKVFALAGKINNVGLIEVPMGTTLREVIYEIGGGIKGGKKFKAVQTGGPSGGCLTEKHLDTPIDFDNLLAEGSMMGSGGMIVMDEDDCMVSVSRFYLDFTVEESCGKCTPCRIGNKRLLELLNKMTEGRGTMKDLDALSTLGKVIKDTALCGLGQTSPNPVLSTLNNFYDEYVEHVRDKTCRAKQCKSLLTYTINPELCIGCHLCFKHCPADAILGDVRKPHVINPDKCIKCGMCMARCKFKAINVV</sequence>
<dbReference type="Gene3D" id="6.10.250.1450">
    <property type="match status" value="1"/>
</dbReference>
<dbReference type="SMART" id="SM00928">
    <property type="entry name" value="NADH_4Fe-4S"/>
    <property type="match status" value="1"/>
</dbReference>
<dbReference type="SUPFAM" id="SSF142984">
    <property type="entry name" value="Nqo1 middle domain-like"/>
    <property type="match status" value="1"/>
</dbReference>
<dbReference type="SUPFAM" id="SSF52833">
    <property type="entry name" value="Thioredoxin-like"/>
    <property type="match status" value="1"/>
</dbReference>
<dbReference type="SUPFAM" id="SSF142019">
    <property type="entry name" value="Nqo1 FMN-binding domain-like"/>
    <property type="match status" value="1"/>
</dbReference>
<keyword evidence="5" id="KW-0411">Iron-sulfur</keyword>
<dbReference type="FunFam" id="3.40.50.11540:FF:000001">
    <property type="entry name" value="NADH dehydrogenase [ubiquinone] flavoprotein 1, mitochondrial"/>
    <property type="match status" value="1"/>
</dbReference>
<dbReference type="PANTHER" id="PTHR43578">
    <property type="entry name" value="NADH-QUINONE OXIDOREDUCTASE SUBUNIT F"/>
    <property type="match status" value="1"/>
</dbReference>
<dbReference type="InterPro" id="IPR037207">
    <property type="entry name" value="Nuop51_4Fe4S-bd_sf"/>
</dbReference>
<dbReference type="PANTHER" id="PTHR43578:SF3">
    <property type="entry name" value="NADH-QUINONE OXIDOREDUCTASE SUBUNIT F"/>
    <property type="match status" value="1"/>
</dbReference>
<evidence type="ECO:0000259" key="6">
    <source>
        <dbReference type="PROSITE" id="PS51379"/>
    </source>
</evidence>
<proteinExistence type="inferred from homology"/>
<dbReference type="Gene3D" id="3.40.30.10">
    <property type="entry name" value="Glutaredoxin"/>
    <property type="match status" value="1"/>
</dbReference>
<keyword evidence="3" id="KW-0479">Metal-binding</keyword>
<dbReference type="InterPro" id="IPR037225">
    <property type="entry name" value="Nuo51_FMN-bd_sf"/>
</dbReference>
<dbReference type="GO" id="GO:0046872">
    <property type="term" value="F:metal ion binding"/>
    <property type="evidence" value="ECO:0007669"/>
    <property type="project" value="UniProtKB-KW"/>
</dbReference>
<protein>
    <submittedName>
        <fullName evidence="7">NADP-reducing hydrogenase subunit HndC</fullName>
        <ecNumber evidence="7">1.12.1.3</ecNumber>
    </submittedName>
</protein>
<accession>A0A6N2UU34</accession>
<dbReference type="PROSITE" id="PS51379">
    <property type="entry name" value="4FE4S_FER_2"/>
    <property type="match status" value="2"/>
</dbReference>
<dbReference type="SUPFAM" id="SSF54862">
    <property type="entry name" value="4Fe-4S ferredoxins"/>
    <property type="match status" value="1"/>
</dbReference>
<dbReference type="RefSeq" id="WP_138292612.1">
    <property type="nucleotide sequence ID" value="NZ_BAABZC010000002.1"/>
</dbReference>
<dbReference type="SUPFAM" id="SSF140490">
    <property type="entry name" value="Nqo1C-terminal domain-like"/>
    <property type="match status" value="1"/>
</dbReference>
<evidence type="ECO:0000256" key="5">
    <source>
        <dbReference type="ARBA" id="ARBA00023014"/>
    </source>
</evidence>
<evidence type="ECO:0000256" key="1">
    <source>
        <dbReference type="ARBA" id="ARBA00007523"/>
    </source>
</evidence>
<dbReference type="InterPro" id="IPR019575">
    <property type="entry name" value="Nuop51_4Fe4S-bd"/>
</dbReference>
<dbReference type="NCBIfam" id="NF010120">
    <property type="entry name" value="PRK13596.1"/>
    <property type="match status" value="1"/>
</dbReference>
<dbReference type="AlphaFoldDB" id="A0A6N2UU34"/>
<evidence type="ECO:0000256" key="4">
    <source>
        <dbReference type="ARBA" id="ARBA00023004"/>
    </source>
</evidence>
<dbReference type="GO" id="GO:0010181">
    <property type="term" value="F:FMN binding"/>
    <property type="evidence" value="ECO:0007669"/>
    <property type="project" value="InterPro"/>
</dbReference>
<dbReference type="InterPro" id="IPR019554">
    <property type="entry name" value="Soluble_ligand-bd"/>
</dbReference>
<dbReference type="Gene3D" id="3.10.20.600">
    <property type="match status" value="1"/>
</dbReference>
<dbReference type="Pfam" id="PF01257">
    <property type="entry name" value="2Fe-2S_thioredx"/>
    <property type="match status" value="1"/>
</dbReference>
<dbReference type="EC" id="1.12.1.3" evidence="7"/>
<evidence type="ECO:0000256" key="2">
    <source>
        <dbReference type="ARBA" id="ARBA00022485"/>
    </source>
</evidence>
<dbReference type="GO" id="GO:0051539">
    <property type="term" value="F:4 iron, 4 sulfur cluster binding"/>
    <property type="evidence" value="ECO:0007669"/>
    <property type="project" value="UniProtKB-KW"/>
</dbReference>
<evidence type="ECO:0000256" key="3">
    <source>
        <dbReference type="ARBA" id="ARBA00022723"/>
    </source>
</evidence>
<keyword evidence="4" id="KW-0408">Iron</keyword>
<feature type="domain" description="4Fe-4S ferredoxin-type" evidence="6">
    <location>
        <begin position="608"/>
        <end position="635"/>
    </location>
</feature>
<dbReference type="InterPro" id="IPR001949">
    <property type="entry name" value="NADH-UbQ_OxRdtase_51kDa_CS"/>
</dbReference>
<dbReference type="Pfam" id="PF13237">
    <property type="entry name" value="Fer4_10"/>
    <property type="match status" value="1"/>
</dbReference>
<dbReference type="EMBL" id="CACRSU010000020">
    <property type="protein sequence ID" value="VYT21584.1"/>
    <property type="molecule type" value="Genomic_DNA"/>
</dbReference>
<dbReference type="Gene3D" id="3.40.50.11540">
    <property type="entry name" value="NADH-ubiquinone oxidoreductase 51kDa subunit"/>
    <property type="match status" value="1"/>
</dbReference>
<reference evidence="7" key="1">
    <citation type="submission" date="2019-11" db="EMBL/GenBank/DDBJ databases">
        <authorList>
            <person name="Feng L."/>
        </authorList>
    </citation>
    <scope>NUCLEOTIDE SEQUENCE</scope>
    <source>
        <strain evidence="7">BintestinalisLFYP9</strain>
    </source>
</reference>
<evidence type="ECO:0000313" key="7">
    <source>
        <dbReference type="EMBL" id="VYT21584.1"/>
    </source>
</evidence>
<comment type="similarity">
    <text evidence="1">Belongs to the complex I 51 kDa subunit family.</text>
</comment>
<name>A0A6N2UU34_9BACE</name>
<dbReference type="FunFam" id="1.20.1440.230:FF:000001">
    <property type="entry name" value="Mitochondrial NADH dehydrogenase flavoprotein 1"/>
    <property type="match status" value="1"/>
</dbReference>
<gene>
    <name evidence="7" type="primary">hndC</name>
    <name evidence="7" type="ORF">BILFYP9_02263</name>
</gene>
<dbReference type="Pfam" id="PF10589">
    <property type="entry name" value="NADH_4Fe-4S"/>
    <property type="match status" value="1"/>
</dbReference>
<dbReference type="GO" id="GO:0008137">
    <property type="term" value="F:NADH dehydrogenase (ubiquinone) activity"/>
    <property type="evidence" value="ECO:0007669"/>
    <property type="project" value="InterPro"/>
</dbReference>
<feature type="domain" description="4Fe-4S ferredoxin-type" evidence="6">
    <location>
        <begin position="578"/>
        <end position="607"/>
    </location>
</feature>
<dbReference type="GO" id="GO:0050583">
    <property type="term" value="F:hydrogen dehydrogenase (NADP+) activity"/>
    <property type="evidence" value="ECO:0007669"/>
    <property type="project" value="UniProtKB-EC"/>
</dbReference>
<dbReference type="PROSITE" id="PS00645">
    <property type="entry name" value="COMPLEX1_51K_2"/>
    <property type="match status" value="1"/>
</dbReference>
<dbReference type="InterPro" id="IPR017896">
    <property type="entry name" value="4Fe4S_Fe-S-bd"/>
</dbReference>
<dbReference type="Gene3D" id="3.30.70.20">
    <property type="match status" value="1"/>
</dbReference>
<keyword evidence="7" id="KW-0560">Oxidoreductase</keyword>
<dbReference type="Pfam" id="PF01512">
    <property type="entry name" value="Complex1_51K"/>
    <property type="match status" value="1"/>
</dbReference>
<keyword evidence="2" id="KW-0004">4Fe-4S</keyword>
<organism evidence="7">
    <name type="scientific">Bacteroides intestinalis</name>
    <dbReference type="NCBI Taxonomy" id="329854"/>
    <lineage>
        <taxon>Bacteria</taxon>
        <taxon>Pseudomonadati</taxon>
        <taxon>Bacteroidota</taxon>
        <taxon>Bacteroidia</taxon>
        <taxon>Bacteroidales</taxon>
        <taxon>Bacteroidaceae</taxon>
        <taxon>Bacteroides</taxon>
    </lineage>
</organism>
<dbReference type="Pfam" id="PF10531">
    <property type="entry name" value="SLBB"/>
    <property type="match status" value="1"/>
</dbReference>
<dbReference type="CDD" id="cd02980">
    <property type="entry name" value="TRX_Fd_family"/>
    <property type="match status" value="1"/>
</dbReference>
<dbReference type="InterPro" id="IPR011538">
    <property type="entry name" value="Nuo51_FMN-bd"/>
</dbReference>
<dbReference type="Gene3D" id="1.20.1440.230">
    <property type="entry name" value="NADH-ubiquinone oxidoreductase 51kDa subunit, iron-sulphur binding domain"/>
    <property type="match status" value="1"/>
</dbReference>